<name>A0A3N4IUK6_9PEZI</name>
<dbReference type="AlphaFoldDB" id="A0A3N4IUK6"/>
<evidence type="ECO:0000313" key="2">
    <source>
        <dbReference type="EMBL" id="RPA89619.1"/>
    </source>
</evidence>
<accession>A0A3N4IUK6</accession>
<keyword evidence="1" id="KW-0812">Transmembrane</keyword>
<evidence type="ECO:0000313" key="3">
    <source>
        <dbReference type="Proteomes" id="UP000276215"/>
    </source>
</evidence>
<evidence type="ECO:0000256" key="1">
    <source>
        <dbReference type="SAM" id="Phobius"/>
    </source>
</evidence>
<sequence>MWPELRASLHPPQPIILRYRCHGGRWKDLYRSDVVLQVHLKLLFFDSALIRHCTGICFFLFLFLLCYFLLFLVVLPLGVREATLRWEIGGIYKKLLENCVRSFEKRYQYCMFSIQFAASHLFSCIGG</sequence>
<keyword evidence="3" id="KW-1185">Reference proteome</keyword>
<dbReference type="EMBL" id="ML120565">
    <property type="protein sequence ID" value="RPA89619.1"/>
    <property type="molecule type" value="Genomic_DNA"/>
</dbReference>
<gene>
    <name evidence="2" type="ORF">L873DRAFT_619676</name>
</gene>
<dbReference type="Proteomes" id="UP000276215">
    <property type="component" value="Unassembled WGS sequence"/>
</dbReference>
<feature type="transmembrane region" description="Helical" evidence="1">
    <location>
        <begin position="49"/>
        <end position="75"/>
    </location>
</feature>
<organism evidence="2 3">
    <name type="scientific">Choiromyces venosus 120613-1</name>
    <dbReference type="NCBI Taxonomy" id="1336337"/>
    <lineage>
        <taxon>Eukaryota</taxon>
        <taxon>Fungi</taxon>
        <taxon>Dikarya</taxon>
        <taxon>Ascomycota</taxon>
        <taxon>Pezizomycotina</taxon>
        <taxon>Pezizomycetes</taxon>
        <taxon>Pezizales</taxon>
        <taxon>Tuberaceae</taxon>
        <taxon>Choiromyces</taxon>
    </lineage>
</organism>
<keyword evidence="1" id="KW-1133">Transmembrane helix</keyword>
<proteinExistence type="predicted"/>
<protein>
    <submittedName>
        <fullName evidence="2">Uncharacterized protein</fullName>
    </submittedName>
</protein>
<keyword evidence="1" id="KW-0472">Membrane</keyword>
<reference evidence="2 3" key="1">
    <citation type="journal article" date="2018" name="Nat. Ecol. Evol.">
        <title>Pezizomycetes genomes reveal the molecular basis of ectomycorrhizal truffle lifestyle.</title>
        <authorList>
            <person name="Murat C."/>
            <person name="Payen T."/>
            <person name="Noel B."/>
            <person name="Kuo A."/>
            <person name="Morin E."/>
            <person name="Chen J."/>
            <person name="Kohler A."/>
            <person name="Krizsan K."/>
            <person name="Balestrini R."/>
            <person name="Da Silva C."/>
            <person name="Montanini B."/>
            <person name="Hainaut M."/>
            <person name="Levati E."/>
            <person name="Barry K.W."/>
            <person name="Belfiori B."/>
            <person name="Cichocki N."/>
            <person name="Clum A."/>
            <person name="Dockter R.B."/>
            <person name="Fauchery L."/>
            <person name="Guy J."/>
            <person name="Iotti M."/>
            <person name="Le Tacon F."/>
            <person name="Lindquist E.A."/>
            <person name="Lipzen A."/>
            <person name="Malagnac F."/>
            <person name="Mello A."/>
            <person name="Molinier V."/>
            <person name="Miyauchi S."/>
            <person name="Poulain J."/>
            <person name="Riccioni C."/>
            <person name="Rubini A."/>
            <person name="Sitrit Y."/>
            <person name="Splivallo R."/>
            <person name="Traeger S."/>
            <person name="Wang M."/>
            <person name="Zifcakova L."/>
            <person name="Wipf D."/>
            <person name="Zambonelli A."/>
            <person name="Paolocci F."/>
            <person name="Nowrousian M."/>
            <person name="Ottonello S."/>
            <person name="Baldrian P."/>
            <person name="Spatafora J.W."/>
            <person name="Henrissat B."/>
            <person name="Nagy L.G."/>
            <person name="Aury J.M."/>
            <person name="Wincker P."/>
            <person name="Grigoriev I.V."/>
            <person name="Bonfante P."/>
            <person name="Martin F.M."/>
        </authorList>
    </citation>
    <scope>NUCLEOTIDE SEQUENCE [LARGE SCALE GENOMIC DNA]</scope>
    <source>
        <strain evidence="2 3">120613-1</strain>
    </source>
</reference>